<sequence length="192" mass="21360">MELLRHLPLIRGNTAYGAPRMRLALPEMQGGITTTRCWRPLRTRGHVAYSPEPNYRALSHIVGLAAHERPRRSARVCFCWEMHSQLSGGKTKTQGAGAEQNHCPQEVYSSGYQPGQRGVRRATRGSPSSRHARSPCSHTLNYLQVTALPSPAHAFKCSIHGTIRCRRITPQDRFSPYGGFSRLNAARAPYSA</sequence>
<gene>
    <name evidence="2" type="ORF">L227DRAFT_331348</name>
</gene>
<dbReference type="Proteomes" id="UP000313359">
    <property type="component" value="Unassembled WGS sequence"/>
</dbReference>
<evidence type="ECO:0000313" key="3">
    <source>
        <dbReference type="Proteomes" id="UP000313359"/>
    </source>
</evidence>
<protein>
    <submittedName>
        <fullName evidence="2">Uncharacterized protein</fullName>
    </submittedName>
</protein>
<name>A0A5C2SLA2_9APHY</name>
<dbReference type="AlphaFoldDB" id="A0A5C2SLA2"/>
<dbReference type="EMBL" id="ML122254">
    <property type="protein sequence ID" value="RPD64522.1"/>
    <property type="molecule type" value="Genomic_DNA"/>
</dbReference>
<keyword evidence="3" id="KW-1185">Reference proteome</keyword>
<reference evidence="2" key="1">
    <citation type="journal article" date="2018" name="Genome Biol. Evol.">
        <title>Genomics and development of Lentinus tigrinus, a white-rot wood-decaying mushroom with dimorphic fruiting bodies.</title>
        <authorList>
            <person name="Wu B."/>
            <person name="Xu Z."/>
            <person name="Knudson A."/>
            <person name="Carlson A."/>
            <person name="Chen N."/>
            <person name="Kovaka S."/>
            <person name="LaButti K."/>
            <person name="Lipzen A."/>
            <person name="Pennachio C."/>
            <person name="Riley R."/>
            <person name="Schakwitz W."/>
            <person name="Umezawa K."/>
            <person name="Ohm R.A."/>
            <person name="Grigoriev I.V."/>
            <person name="Nagy L.G."/>
            <person name="Gibbons J."/>
            <person name="Hibbett D."/>
        </authorList>
    </citation>
    <scope>NUCLEOTIDE SEQUENCE [LARGE SCALE GENOMIC DNA]</scope>
    <source>
        <strain evidence="2">ALCF2SS1-6</strain>
    </source>
</reference>
<accession>A0A5C2SLA2</accession>
<feature type="region of interest" description="Disordered" evidence="1">
    <location>
        <begin position="108"/>
        <end position="135"/>
    </location>
</feature>
<evidence type="ECO:0000313" key="2">
    <source>
        <dbReference type="EMBL" id="RPD64522.1"/>
    </source>
</evidence>
<organism evidence="2 3">
    <name type="scientific">Lentinus tigrinus ALCF2SS1-6</name>
    <dbReference type="NCBI Taxonomy" id="1328759"/>
    <lineage>
        <taxon>Eukaryota</taxon>
        <taxon>Fungi</taxon>
        <taxon>Dikarya</taxon>
        <taxon>Basidiomycota</taxon>
        <taxon>Agaricomycotina</taxon>
        <taxon>Agaricomycetes</taxon>
        <taxon>Polyporales</taxon>
        <taxon>Polyporaceae</taxon>
        <taxon>Lentinus</taxon>
    </lineage>
</organism>
<evidence type="ECO:0000256" key="1">
    <source>
        <dbReference type="SAM" id="MobiDB-lite"/>
    </source>
</evidence>
<proteinExistence type="predicted"/>